<keyword evidence="3" id="KW-1185">Reference proteome</keyword>
<protein>
    <recommendedName>
        <fullName evidence="1">ENTH domain-containing protein</fullName>
    </recommendedName>
</protein>
<feature type="non-terminal residue" evidence="2">
    <location>
        <position position="1"/>
    </location>
</feature>
<organism evidence="2 3">
    <name type="scientific">Gigaspora rosea</name>
    <dbReference type="NCBI Taxonomy" id="44941"/>
    <lineage>
        <taxon>Eukaryota</taxon>
        <taxon>Fungi</taxon>
        <taxon>Fungi incertae sedis</taxon>
        <taxon>Mucoromycota</taxon>
        <taxon>Glomeromycotina</taxon>
        <taxon>Glomeromycetes</taxon>
        <taxon>Diversisporales</taxon>
        <taxon>Gigasporaceae</taxon>
        <taxon>Gigaspora</taxon>
    </lineage>
</organism>
<evidence type="ECO:0000259" key="1">
    <source>
        <dbReference type="PROSITE" id="PS50942"/>
    </source>
</evidence>
<accession>A0A397UWK2</accession>
<dbReference type="PANTHER" id="PTHR12276">
    <property type="entry name" value="EPSIN/ENT-RELATED"/>
    <property type="match status" value="1"/>
</dbReference>
<dbReference type="STRING" id="44941.A0A397UWK2"/>
<feature type="non-terminal residue" evidence="2">
    <location>
        <position position="68"/>
    </location>
</feature>
<dbReference type="InterPro" id="IPR013809">
    <property type="entry name" value="ENTH"/>
</dbReference>
<dbReference type="EMBL" id="QKWP01000857">
    <property type="protein sequence ID" value="RIB14162.1"/>
    <property type="molecule type" value="Genomic_DNA"/>
</dbReference>
<dbReference type="GO" id="GO:0005543">
    <property type="term" value="F:phospholipid binding"/>
    <property type="evidence" value="ECO:0007669"/>
    <property type="project" value="TreeGrafter"/>
</dbReference>
<dbReference type="GO" id="GO:0030125">
    <property type="term" value="C:clathrin vesicle coat"/>
    <property type="evidence" value="ECO:0007669"/>
    <property type="project" value="TreeGrafter"/>
</dbReference>
<dbReference type="PANTHER" id="PTHR12276:SF110">
    <property type="entry name" value="EPSIN-1-RELATED"/>
    <property type="match status" value="1"/>
</dbReference>
<sequence>RILSKVLDSYSDMQAKVRSATLNDPWSPSGAAMNELLKLHITRKHCFIEIMEMIDKRLNDHDKNWRHV</sequence>
<comment type="caution">
    <text evidence="2">The sequence shown here is derived from an EMBL/GenBank/DDBJ whole genome shotgun (WGS) entry which is preliminary data.</text>
</comment>
<dbReference type="GO" id="GO:0006897">
    <property type="term" value="P:endocytosis"/>
    <property type="evidence" value="ECO:0007669"/>
    <property type="project" value="TreeGrafter"/>
</dbReference>
<feature type="domain" description="ENTH" evidence="1">
    <location>
        <begin position="5"/>
        <end position="68"/>
    </location>
</feature>
<reference evidence="2 3" key="1">
    <citation type="submission" date="2018-06" db="EMBL/GenBank/DDBJ databases">
        <title>Comparative genomics reveals the genomic features of Rhizophagus irregularis, R. cerebriforme, R. diaphanum and Gigaspora rosea, and their symbiotic lifestyle signature.</title>
        <authorList>
            <person name="Morin E."/>
            <person name="San Clemente H."/>
            <person name="Chen E.C.H."/>
            <person name="De La Providencia I."/>
            <person name="Hainaut M."/>
            <person name="Kuo A."/>
            <person name="Kohler A."/>
            <person name="Murat C."/>
            <person name="Tang N."/>
            <person name="Roy S."/>
            <person name="Loubradou J."/>
            <person name="Henrissat B."/>
            <person name="Grigoriev I.V."/>
            <person name="Corradi N."/>
            <person name="Roux C."/>
            <person name="Martin F.M."/>
        </authorList>
    </citation>
    <scope>NUCLEOTIDE SEQUENCE [LARGE SCALE GENOMIC DNA]</scope>
    <source>
        <strain evidence="2 3">DAOM 194757</strain>
    </source>
</reference>
<evidence type="ECO:0000313" key="3">
    <source>
        <dbReference type="Proteomes" id="UP000266673"/>
    </source>
</evidence>
<name>A0A397UWK2_9GLOM</name>
<dbReference type="GO" id="GO:0005768">
    <property type="term" value="C:endosome"/>
    <property type="evidence" value="ECO:0007669"/>
    <property type="project" value="TreeGrafter"/>
</dbReference>
<dbReference type="OrthoDB" id="4033880at2759"/>
<dbReference type="AlphaFoldDB" id="A0A397UWK2"/>
<dbReference type="Proteomes" id="UP000266673">
    <property type="component" value="Unassembled WGS sequence"/>
</dbReference>
<dbReference type="Gene3D" id="1.25.40.90">
    <property type="match status" value="1"/>
</dbReference>
<dbReference type="InterPro" id="IPR008942">
    <property type="entry name" value="ENTH_VHS"/>
</dbReference>
<dbReference type="Pfam" id="PF01417">
    <property type="entry name" value="ENTH"/>
    <property type="match status" value="1"/>
</dbReference>
<gene>
    <name evidence="2" type="ORF">C2G38_1895674</name>
</gene>
<evidence type="ECO:0000313" key="2">
    <source>
        <dbReference type="EMBL" id="RIB14162.1"/>
    </source>
</evidence>
<proteinExistence type="predicted"/>
<dbReference type="GO" id="GO:0030276">
    <property type="term" value="F:clathrin binding"/>
    <property type="evidence" value="ECO:0007669"/>
    <property type="project" value="TreeGrafter"/>
</dbReference>
<dbReference type="PROSITE" id="PS50942">
    <property type="entry name" value="ENTH"/>
    <property type="match status" value="1"/>
</dbReference>
<dbReference type="SUPFAM" id="SSF48464">
    <property type="entry name" value="ENTH/VHS domain"/>
    <property type="match status" value="1"/>
</dbReference>
<dbReference type="GO" id="GO:0005886">
    <property type="term" value="C:plasma membrane"/>
    <property type="evidence" value="ECO:0007669"/>
    <property type="project" value="TreeGrafter"/>
</dbReference>